<name>A0A1G2CJD6_9BACT</name>
<dbReference type="InterPro" id="IPR009060">
    <property type="entry name" value="UBA-like_sf"/>
</dbReference>
<comment type="subcellular location">
    <subcellularLocation>
        <location evidence="5">Cytoplasm</location>
    </subcellularLocation>
</comment>
<feature type="domain" description="Translation elongation factor EFTs/EF1B dimerisation" evidence="6">
    <location>
        <begin position="70"/>
        <end position="147"/>
    </location>
</feature>
<protein>
    <recommendedName>
        <fullName evidence="2 5">Elongation factor Ts</fullName>
        <shortName evidence="5">EF-Ts</shortName>
    </recommendedName>
</protein>
<dbReference type="InterPro" id="IPR001816">
    <property type="entry name" value="Transl_elong_EFTs/EF1B"/>
</dbReference>
<keyword evidence="4 5" id="KW-0648">Protein biosynthesis</keyword>
<comment type="similarity">
    <text evidence="1 5">Belongs to the EF-Ts family.</text>
</comment>
<organism evidence="7 8">
    <name type="scientific">Candidatus Liptonbacteria bacterium RIFCSPLOWO2_12_FULL_60_15</name>
    <dbReference type="NCBI Taxonomy" id="1798653"/>
    <lineage>
        <taxon>Bacteria</taxon>
        <taxon>Candidatus Liptoniibacteriota</taxon>
    </lineage>
</organism>
<evidence type="ECO:0000256" key="2">
    <source>
        <dbReference type="ARBA" id="ARBA00016956"/>
    </source>
</evidence>
<dbReference type="PROSITE" id="PS01126">
    <property type="entry name" value="EF_TS_1"/>
    <property type="match status" value="1"/>
</dbReference>
<accession>A0A1G2CJD6</accession>
<dbReference type="Gene3D" id="3.30.479.20">
    <property type="entry name" value="Elongation factor Ts, dimerisation domain"/>
    <property type="match status" value="1"/>
</dbReference>
<dbReference type="InterPro" id="IPR036402">
    <property type="entry name" value="EF-Ts_dimer_sf"/>
</dbReference>
<dbReference type="NCBIfam" id="TIGR00116">
    <property type="entry name" value="tsf"/>
    <property type="match status" value="1"/>
</dbReference>
<reference evidence="7 8" key="1">
    <citation type="journal article" date="2016" name="Nat. Commun.">
        <title>Thousands of microbial genomes shed light on interconnected biogeochemical processes in an aquifer system.</title>
        <authorList>
            <person name="Anantharaman K."/>
            <person name="Brown C.T."/>
            <person name="Hug L.A."/>
            <person name="Sharon I."/>
            <person name="Castelle C.J."/>
            <person name="Probst A.J."/>
            <person name="Thomas B.C."/>
            <person name="Singh A."/>
            <person name="Wilkins M.J."/>
            <person name="Karaoz U."/>
            <person name="Brodie E.L."/>
            <person name="Williams K.H."/>
            <person name="Hubbard S.S."/>
            <person name="Banfield J.F."/>
        </authorList>
    </citation>
    <scope>NUCLEOTIDE SEQUENCE [LARGE SCALE GENOMIC DNA]</scope>
</reference>
<dbReference type="PANTHER" id="PTHR11741:SF0">
    <property type="entry name" value="ELONGATION FACTOR TS, MITOCHONDRIAL"/>
    <property type="match status" value="1"/>
</dbReference>
<proteinExistence type="inferred from homology"/>
<dbReference type="CDD" id="cd14275">
    <property type="entry name" value="UBA_EF-Ts"/>
    <property type="match status" value="1"/>
</dbReference>
<dbReference type="AlphaFoldDB" id="A0A1G2CJD6"/>
<evidence type="ECO:0000259" key="6">
    <source>
        <dbReference type="Pfam" id="PF00889"/>
    </source>
</evidence>
<sequence length="148" mass="16388">MVNAETIQKLREITGAGVMDCKKALDDSQGDFDAALRIIKERGLAKAGKREGRETGAGLLEAYTHNGRIGVLLELRSETDFVARSEPMRELSHKLVMQIAAMDPAGVDELLEQPFIQDESKKAGDLLKEVIAQTGENIKVFRFARFEI</sequence>
<evidence type="ECO:0000256" key="3">
    <source>
        <dbReference type="ARBA" id="ARBA00022768"/>
    </source>
</evidence>
<dbReference type="SUPFAM" id="SSF46934">
    <property type="entry name" value="UBA-like"/>
    <property type="match status" value="1"/>
</dbReference>
<feature type="region of interest" description="Involved in Mg(2+) ion dislocation from EF-Tu" evidence="5">
    <location>
        <begin position="79"/>
        <end position="82"/>
    </location>
</feature>
<dbReference type="GO" id="GO:0003746">
    <property type="term" value="F:translation elongation factor activity"/>
    <property type="evidence" value="ECO:0007669"/>
    <property type="project" value="UniProtKB-UniRule"/>
</dbReference>
<evidence type="ECO:0000256" key="1">
    <source>
        <dbReference type="ARBA" id="ARBA00005532"/>
    </source>
</evidence>
<evidence type="ECO:0000313" key="8">
    <source>
        <dbReference type="Proteomes" id="UP000179281"/>
    </source>
</evidence>
<dbReference type="EMBL" id="MHLD01000044">
    <property type="protein sequence ID" value="OGZ01495.1"/>
    <property type="molecule type" value="Genomic_DNA"/>
</dbReference>
<gene>
    <name evidence="5" type="primary">tsf</name>
    <name evidence="7" type="ORF">A3G64_01515</name>
</gene>
<dbReference type="FunFam" id="1.10.8.10:FF:000001">
    <property type="entry name" value="Elongation factor Ts"/>
    <property type="match status" value="1"/>
</dbReference>
<evidence type="ECO:0000256" key="5">
    <source>
        <dbReference type="HAMAP-Rule" id="MF_00050"/>
    </source>
</evidence>
<dbReference type="Pfam" id="PF00889">
    <property type="entry name" value="EF_TS"/>
    <property type="match status" value="1"/>
</dbReference>
<dbReference type="Gene3D" id="1.10.8.10">
    <property type="entry name" value="DNA helicase RuvA subunit, C-terminal domain"/>
    <property type="match status" value="1"/>
</dbReference>
<dbReference type="SUPFAM" id="SSF54713">
    <property type="entry name" value="Elongation factor Ts (EF-Ts), dimerisation domain"/>
    <property type="match status" value="1"/>
</dbReference>
<dbReference type="Proteomes" id="UP000179281">
    <property type="component" value="Unassembled WGS sequence"/>
</dbReference>
<keyword evidence="3 5" id="KW-0251">Elongation factor</keyword>
<evidence type="ECO:0000313" key="7">
    <source>
        <dbReference type="EMBL" id="OGZ01495.1"/>
    </source>
</evidence>
<dbReference type="PANTHER" id="PTHR11741">
    <property type="entry name" value="ELONGATION FACTOR TS"/>
    <property type="match status" value="1"/>
</dbReference>
<comment type="caution">
    <text evidence="7">The sequence shown here is derived from an EMBL/GenBank/DDBJ whole genome shotgun (WGS) entry which is preliminary data.</text>
</comment>
<comment type="function">
    <text evidence="5">Associates with the EF-Tu.GDP complex and induces the exchange of GDP to GTP. It remains bound to the aminoacyl-tRNA.EF-Tu.GTP complex up to the GTP hydrolysis stage on the ribosome.</text>
</comment>
<dbReference type="InterPro" id="IPR014039">
    <property type="entry name" value="Transl_elong_EFTs/EF1B_dimer"/>
</dbReference>
<dbReference type="InterPro" id="IPR018101">
    <property type="entry name" value="Transl_elong_Ts_CS"/>
</dbReference>
<dbReference type="STRING" id="1798653.A3G64_01515"/>
<dbReference type="HAMAP" id="MF_00050">
    <property type="entry name" value="EF_Ts"/>
    <property type="match status" value="1"/>
</dbReference>
<evidence type="ECO:0000256" key="4">
    <source>
        <dbReference type="ARBA" id="ARBA00022917"/>
    </source>
</evidence>
<dbReference type="GO" id="GO:0005737">
    <property type="term" value="C:cytoplasm"/>
    <property type="evidence" value="ECO:0007669"/>
    <property type="project" value="UniProtKB-SubCell"/>
</dbReference>
<keyword evidence="5" id="KW-0963">Cytoplasm</keyword>